<evidence type="ECO:0000313" key="2">
    <source>
        <dbReference type="EMBL" id="MCI8209537.1"/>
    </source>
</evidence>
<proteinExistence type="predicted"/>
<evidence type="ECO:0000313" key="3">
    <source>
        <dbReference type="Proteomes" id="UP001320513"/>
    </source>
</evidence>
<feature type="transmembrane region" description="Helical" evidence="1">
    <location>
        <begin position="58"/>
        <end position="79"/>
    </location>
</feature>
<dbReference type="Proteomes" id="UP001320513">
    <property type="component" value="Unassembled WGS sequence"/>
</dbReference>
<evidence type="ECO:0000256" key="1">
    <source>
        <dbReference type="SAM" id="Phobius"/>
    </source>
</evidence>
<protein>
    <submittedName>
        <fullName evidence="2">Uncharacterized protein</fullName>
    </submittedName>
</protein>
<keyword evidence="1" id="KW-1133">Transmembrane helix</keyword>
<keyword evidence="1" id="KW-0812">Transmembrane</keyword>
<accession>A0ABS9ZJ01</accession>
<sequence>MFNCLSIPTTRPILKNAMKLNTRFINPISIIALFAALCEASATTVLPHLDEENRQVYIWFLIAFPSTLVILFFLTLNFNSRVLYPPADRSAEQQKPPDKQQDTKDL</sequence>
<keyword evidence="3" id="KW-1185">Reference proteome</keyword>
<organism evidence="2 3">
    <name type="scientific">Pseudomonas maioricensis</name>
    <dbReference type="NCBI Taxonomy" id="1766623"/>
    <lineage>
        <taxon>Bacteria</taxon>
        <taxon>Pseudomonadati</taxon>
        <taxon>Pseudomonadota</taxon>
        <taxon>Gammaproteobacteria</taxon>
        <taxon>Pseudomonadales</taxon>
        <taxon>Pseudomonadaceae</taxon>
        <taxon>Pseudomonas</taxon>
    </lineage>
</organism>
<name>A0ABS9ZJ01_9PSED</name>
<comment type="caution">
    <text evidence="2">The sequence shown here is derived from an EMBL/GenBank/DDBJ whole genome shotgun (WGS) entry which is preliminary data.</text>
</comment>
<dbReference type="EMBL" id="LOHG01000004">
    <property type="protein sequence ID" value="MCI8209537.1"/>
    <property type="molecule type" value="Genomic_DNA"/>
</dbReference>
<gene>
    <name evidence="2" type="ORF">AUC61_08315</name>
</gene>
<reference evidence="2 3" key="1">
    <citation type="submission" date="2015-12" db="EMBL/GenBank/DDBJ databases">
        <title>Phylogenomics in the description of a new species in the Pseudomonas syringae group.</title>
        <authorList>
            <person name="Busquets A."/>
            <person name="Gomila M."/>
            <person name="Beiki F."/>
            <person name="Rahimian H."/>
            <person name="Mulet M."/>
            <person name="Sanchez D."/>
            <person name="Garcia-Valdes E."/>
            <person name="Lalucat J."/>
        </authorList>
    </citation>
    <scope>NUCLEOTIDE SEQUENCE [LARGE SCALE GENOMIC DNA]</scope>
    <source>
        <strain evidence="2 3">S25</strain>
    </source>
</reference>
<keyword evidence="1" id="KW-0472">Membrane</keyword>